<gene>
    <name evidence="1" type="ORF">B4102_2108</name>
</gene>
<dbReference type="Gene3D" id="1.25.10.90">
    <property type="match status" value="1"/>
</dbReference>
<dbReference type="PATRIC" id="fig|46224.3.peg.1916"/>
<evidence type="ECO:0008006" key="3">
    <source>
        <dbReference type="Google" id="ProtNLM"/>
    </source>
</evidence>
<comment type="caution">
    <text evidence="1">The sequence shown here is derived from an EMBL/GenBank/DDBJ whole genome shotgun (WGS) entry which is preliminary data.</text>
</comment>
<evidence type="ECO:0000313" key="2">
    <source>
        <dbReference type="Proteomes" id="UP000075666"/>
    </source>
</evidence>
<dbReference type="EMBL" id="LQYN01000003">
    <property type="protein sequence ID" value="KYD11668.1"/>
    <property type="molecule type" value="Genomic_DNA"/>
</dbReference>
<dbReference type="CDD" id="cd06561">
    <property type="entry name" value="AlkD_like"/>
    <property type="match status" value="1"/>
</dbReference>
<dbReference type="OrthoDB" id="9801369at2"/>
<dbReference type="Pfam" id="PF08713">
    <property type="entry name" value="DNA_alkylation"/>
    <property type="match status" value="1"/>
</dbReference>
<dbReference type="AlphaFoldDB" id="A0A150LH53"/>
<protein>
    <recommendedName>
        <fullName evidence="3">DNA alkylation repair protein</fullName>
    </recommendedName>
</protein>
<dbReference type="PANTHER" id="PTHR41291:SF1">
    <property type="entry name" value="DNA ALKYLATION REPAIR PROTEIN"/>
    <property type="match status" value="1"/>
</dbReference>
<accession>A0A150LH53</accession>
<dbReference type="InterPro" id="IPR016024">
    <property type="entry name" value="ARM-type_fold"/>
</dbReference>
<organism evidence="1 2">
    <name type="scientific">Heyndrickxia sporothermodurans</name>
    <dbReference type="NCBI Taxonomy" id="46224"/>
    <lineage>
        <taxon>Bacteria</taxon>
        <taxon>Bacillati</taxon>
        <taxon>Bacillota</taxon>
        <taxon>Bacilli</taxon>
        <taxon>Bacillales</taxon>
        <taxon>Bacillaceae</taxon>
        <taxon>Heyndrickxia</taxon>
    </lineage>
</organism>
<dbReference type="SUPFAM" id="SSF48371">
    <property type="entry name" value="ARM repeat"/>
    <property type="match status" value="1"/>
</dbReference>
<dbReference type="RefSeq" id="WP_066225823.1">
    <property type="nucleotide sequence ID" value="NZ_JARMRW010000052.1"/>
</dbReference>
<proteinExistence type="predicted"/>
<dbReference type="STRING" id="46224.B4102_2108"/>
<evidence type="ECO:0000313" key="1">
    <source>
        <dbReference type="EMBL" id="KYD11668.1"/>
    </source>
</evidence>
<sequence length="235" mass="26499">MTLQEIMEKLKELGTEQTKKTFIRHGATEPIFGVKVGDLKKLVKHVKKDQELALSLYETGNYDAMYLAGLTVDPKLVSKELLQKWVKQAYCYGLSEYTVAGVAAESNYALELAREWIESDSETIATSGWSTYTNYLSITPDEKLDVEEIRQLLNRIETTIHQEKNRVRYTMNNFVIAVGTFVKALNKEAYEVGGKIGKVHVNFGETACKVPLATEYIKKVEARGKIGSKKKTCIC</sequence>
<dbReference type="PANTHER" id="PTHR41291">
    <property type="entry name" value="DNA ALKYLATION REPAIR PROTEIN"/>
    <property type="match status" value="1"/>
</dbReference>
<reference evidence="1 2" key="1">
    <citation type="submission" date="2016-01" db="EMBL/GenBank/DDBJ databases">
        <title>Genome Sequences of Twelve Sporeforming Bacillus Species Isolated from Foods.</title>
        <authorList>
            <person name="Berendsen E.M."/>
            <person name="Wells-Bennik M.H."/>
            <person name="Krawcyk A.O."/>
            <person name="De Jong A."/>
            <person name="Holsappel S."/>
            <person name="Eijlander R.T."/>
            <person name="Kuipers O.P."/>
        </authorList>
    </citation>
    <scope>NUCLEOTIDE SEQUENCE [LARGE SCALE GENOMIC DNA]</scope>
    <source>
        <strain evidence="1 2">B4102</strain>
    </source>
</reference>
<name>A0A150LH53_9BACI</name>
<keyword evidence="2" id="KW-1185">Reference proteome</keyword>
<dbReference type="InterPro" id="IPR014825">
    <property type="entry name" value="DNA_alkylation"/>
</dbReference>
<dbReference type="Proteomes" id="UP000075666">
    <property type="component" value="Unassembled WGS sequence"/>
</dbReference>